<dbReference type="KEGG" id="moc:BB934_36400"/>
<keyword evidence="2" id="KW-0614">Plasmid</keyword>
<feature type="compositionally biased region" description="Basic and acidic residues" evidence="1">
    <location>
        <begin position="9"/>
        <end position="24"/>
    </location>
</feature>
<dbReference type="EMBL" id="CP016618">
    <property type="protein sequence ID" value="ANY83724.1"/>
    <property type="molecule type" value="Genomic_DNA"/>
</dbReference>
<proteinExistence type="predicted"/>
<dbReference type="RefSeq" id="WP_099514705.1">
    <property type="nucleotide sequence ID" value="NZ_CP016618.1"/>
</dbReference>
<dbReference type="AlphaFoldDB" id="A0A1B2EUT7"/>
<evidence type="ECO:0000256" key="1">
    <source>
        <dbReference type="SAM" id="MobiDB-lite"/>
    </source>
</evidence>
<accession>A0A1B2EUT7</accession>
<name>A0A1B2EUT7_9HYPH</name>
<feature type="region of interest" description="Disordered" evidence="1">
    <location>
        <begin position="1"/>
        <end position="24"/>
    </location>
</feature>
<protein>
    <submittedName>
        <fullName evidence="2">Uncharacterized protein</fullName>
    </submittedName>
</protein>
<reference evidence="2" key="1">
    <citation type="submission" date="2016-07" db="EMBL/GenBank/DDBJ databases">
        <title>Microvirga ossetica sp. nov. a new species of rhizobia isolated from root nodules of the legume species Vicia alpestris Steven originated from North Ossetia region in the Caucasus.</title>
        <authorList>
            <person name="Safronova V.I."/>
            <person name="Kuznetsova I.G."/>
            <person name="Sazanova A.L."/>
            <person name="Belimov A."/>
            <person name="Andronov E."/>
            <person name="Osledkin Y.S."/>
            <person name="Onishchuk O.P."/>
            <person name="Kurchak O.N."/>
            <person name="Shaposhnikov A.I."/>
            <person name="Willems A."/>
            <person name="Tikhonovich I.A."/>
        </authorList>
    </citation>
    <scope>NUCLEOTIDE SEQUENCE [LARGE SCALE GENOMIC DNA]</scope>
    <source>
        <strain evidence="2">V5/3M</strain>
        <plasmid evidence="2">unnamed3</plasmid>
    </source>
</reference>
<sequence length="82" mass="9171">MSWQGRTAHRADSAKGRSSRELKTSEFLPDELRCLGANAFKPFKPVGDCHELVERIDAVFPQSLPRVTGQTQPLDRAADTFQ</sequence>
<organism evidence="2">
    <name type="scientific">Microvirga ossetica</name>
    <dbReference type="NCBI Taxonomy" id="1882682"/>
    <lineage>
        <taxon>Bacteria</taxon>
        <taxon>Pseudomonadati</taxon>
        <taxon>Pseudomonadota</taxon>
        <taxon>Alphaproteobacteria</taxon>
        <taxon>Hyphomicrobiales</taxon>
        <taxon>Methylobacteriaceae</taxon>
        <taxon>Microvirga</taxon>
    </lineage>
</organism>
<gene>
    <name evidence="2" type="ORF">BB934_36400</name>
</gene>
<geneLocation type="plasmid" evidence="2">
    <name>unnamed3</name>
</geneLocation>
<evidence type="ECO:0000313" key="2">
    <source>
        <dbReference type="EMBL" id="ANY83724.1"/>
    </source>
</evidence>